<evidence type="ECO:0000256" key="1">
    <source>
        <dbReference type="SAM" id="SignalP"/>
    </source>
</evidence>
<keyword evidence="4" id="KW-1185">Reference proteome</keyword>
<organism evidence="3 4">
    <name type="scientific">Crenobacter cavernae</name>
    <dbReference type="NCBI Taxonomy" id="2290923"/>
    <lineage>
        <taxon>Bacteria</taxon>
        <taxon>Pseudomonadati</taxon>
        <taxon>Pseudomonadota</taxon>
        <taxon>Betaproteobacteria</taxon>
        <taxon>Neisseriales</taxon>
        <taxon>Neisseriaceae</taxon>
        <taxon>Crenobacter</taxon>
    </lineage>
</organism>
<dbReference type="Pfam" id="PF07987">
    <property type="entry name" value="DUF1775"/>
    <property type="match status" value="1"/>
</dbReference>
<keyword evidence="1" id="KW-0732">Signal</keyword>
<sequence length="172" mass="18009">MKRLLALLLAGASLAASAHVVLETQSAEAGGYYKGVLRVSHGCNGSPTTGIRLIVPEGVLRAHPMPKAGWKLAIKKAPLKTPIDNHGKVQTDDVGEVAWSGGTLPDAFYDEFVFSAKLPATPGATLAFQVEQTCAKGGMRWFAVPAEGQDAHALKEPAALLKLTAPGNAHPH</sequence>
<evidence type="ECO:0000313" key="3">
    <source>
        <dbReference type="EMBL" id="RXZ43969.1"/>
    </source>
</evidence>
<dbReference type="RefSeq" id="WP_129212559.1">
    <property type="nucleotide sequence ID" value="NZ_REGR01000005.1"/>
</dbReference>
<dbReference type="CDD" id="cd08545">
    <property type="entry name" value="YcnI_like"/>
    <property type="match status" value="1"/>
</dbReference>
<dbReference type="InterPro" id="IPR012533">
    <property type="entry name" value="YcnI-copper_dom"/>
</dbReference>
<evidence type="ECO:0000313" key="4">
    <source>
        <dbReference type="Proteomes" id="UP000290682"/>
    </source>
</evidence>
<dbReference type="Gene3D" id="2.60.40.2230">
    <property type="entry name" value="Uncharacterised protein YcnI-like PF07987, DUF1775"/>
    <property type="match status" value="1"/>
</dbReference>
<dbReference type="InterPro" id="IPR038507">
    <property type="entry name" value="YcnI-like_sf"/>
</dbReference>
<accession>A0ABY0FDC2</accession>
<evidence type="ECO:0000259" key="2">
    <source>
        <dbReference type="Pfam" id="PF07987"/>
    </source>
</evidence>
<dbReference type="EMBL" id="REGR01000005">
    <property type="protein sequence ID" value="RXZ43969.1"/>
    <property type="molecule type" value="Genomic_DNA"/>
</dbReference>
<reference evidence="3 4" key="1">
    <citation type="submission" date="2018-10" db="EMBL/GenBank/DDBJ databases">
        <title>Draft genome of Fastidiocella sp. strain 375T, a bacterium isolated from a karstic cave dripping water.</title>
        <authorList>
            <person name="Coelho C."/>
            <person name="Verissimo A."/>
            <person name="Tiago I."/>
        </authorList>
    </citation>
    <scope>NUCLEOTIDE SEQUENCE [LARGE SCALE GENOMIC DNA]</scope>
    <source>
        <strain evidence="3 4">CAVE-375</strain>
    </source>
</reference>
<comment type="caution">
    <text evidence="3">The sequence shown here is derived from an EMBL/GenBank/DDBJ whole genome shotgun (WGS) entry which is preliminary data.</text>
</comment>
<protein>
    <submittedName>
        <fullName evidence="3">DUF1775 domain-containing protein</fullName>
    </submittedName>
</protein>
<proteinExistence type="predicted"/>
<name>A0ABY0FDC2_9NEIS</name>
<feature type="signal peptide" evidence="1">
    <location>
        <begin position="1"/>
        <end position="18"/>
    </location>
</feature>
<dbReference type="Proteomes" id="UP000290682">
    <property type="component" value="Unassembled WGS sequence"/>
</dbReference>
<feature type="chain" id="PRO_5045502772" evidence="1">
    <location>
        <begin position="19"/>
        <end position="172"/>
    </location>
</feature>
<feature type="domain" description="YncI copper-binding" evidence="2">
    <location>
        <begin position="19"/>
        <end position="163"/>
    </location>
</feature>
<gene>
    <name evidence="3" type="ORF">EBB06_07305</name>
</gene>